<comment type="subcellular location">
    <subcellularLocation>
        <location evidence="3">Cytoplasm</location>
    </subcellularLocation>
</comment>
<dbReference type="Pfam" id="PF17384">
    <property type="entry name" value="DUF150_C"/>
    <property type="match status" value="1"/>
</dbReference>
<sequence>MDLSHKSKQHVNLITQVAEDLCQGEGFELVHVETVTWNRQTIIRIYADKPGGITLGDCAAISRQLGDLLDVHLPDMGGYRLEVSSPGPHRPLKKKQDFHRFKGSQIKIETRASIQGKKRFTGTLEQIQEDAVVIEVDGERVEIPDLQIYKANLAGR</sequence>
<keyword evidence="2 3" id="KW-0690">Ribosome biogenesis</keyword>
<dbReference type="Proteomes" id="UP000706172">
    <property type="component" value="Unassembled WGS sequence"/>
</dbReference>
<dbReference type="SUPFAM" id="SSF74942">
    <property type="entry name" value="YhbC-like, C-terminal domain"/>
    <property type="match status" value="1"/>
</dbReference>
<dbReference type="Gene3D" id="2.30.30.180">
    <property type="entry name" value="Ribosome maturation factor RimP, C-terminal domain"/>
    <property type="match status" value="1"/>
</dbReference>
<keyword evidence="1 3" id="KW-0963">Cytoplasm</keyword>
<dbReference type="GO" id="GO:0000028">
    <property type="term" value="P:ribosomal small subunit assembly"/>
    <property type="evidence" value="ECO:0007669"/>
    <property type="project" value="TreeGrafter"/>
</dbReference>
<dbReference type="AlphaFoldDB" id="A0A931CUF2"/>
<dbReference type="CDD" id="cd01734">
    <property type="entry name" value="YlxS_C"/>
    <property type="match status" value="1"/>
</dbReference>
<evidence type="ECO:0000313" key="6">
    <source>
        <dbReference type="EMBL" id="MBG0778916.1"/>
    </source>
</evidence>
<dbReference type="EMBL" id="JACCQK010000144">
    <property type="protein sequence ID" value="MBG0778916.1"/>
    <property type="molecule type" value="Genomic_DNA"/>
</dbReference>
<accession>A0A931CUF2</accession>
<dbReference type="PANTHER" id="PTHR33867:SF1">
    <property type="entry name" value="RIBOSOME MATURATION FACTOR RIMP"/>
    <property type="match status" value="1"/>
</dbReference>
<feature type="domain" description="Ribosome maturation factor RimP N-terminal" evidence="4">
    <location>
        <begin position="18"/>
        <end position="87"/>
    </location>
</feature>
<dbReference type="InterPro" id="IPR003728">
    <property type="entry name" value="Ribosome_maturation_RimP"/>
</dbReference>
<evidence type="ECO:0000256" key="3">
    <source>
        <dbReference type="HAMAP-Rule" id="MF_01077"/>
    </source>
</evidence>
<dbReference type="InterPro" id="IPR028989">
    <property type="entry name" value="RimP_N"/>
</dbReference>
<dbReference type="Pfam" id="PF02576">
    <property type="entry name" value="RimP_N"/>
    <property type="match status" value="1"/>
</dbReference>
<protein>
    <recommendedName>
        <fullName evidence="3">Ribosome maturation factor RimP</fullName>
    </recommendedName>
</protein>
<dbReference type="InterPro" id="IPR035956">
    <property type="entry name" value="RimP_N_sf"/>
</dbReference>
<dbReference type="Gene3D" id="3.30.300.70">
    <property type="entry name" value="RimP-like superfamily, N-terminal"/>
    <property type="match status" value="1"/>
</dbReference>
<evidence type="ECO:0000259" key="4">
    <source>
        <dbReference type="Pfam" id="PF02576"/>
    </source>
</evidence>
<gene>
    <name evidence="3" type="primary">rimP</name>
    <name evidence="6" type="ORF">H0S81_03195</name>
</gene>
<evidence type="ECO:0000259" key="5">
    <source>
        <dbReference type="Pfam" id="PF17384"/>
    </source>
</evidence>
<comment type="similarity">
    <text evidence="3">Belongs to the RimP family.</text>
</comment>
<evidence type="ECO:0000313" key="7">
    <source>
        <dbReference type="Proteomes" id="UP000706172"/>
    </source>
</evidence>
<reference evidence="6" key="1">
    <citation type="submission" date="2020-07" db="EMBL/GenBank/DDBJ databases">
        <title>Severe corrosion of carbon steel in oil field produced water can be linked to methanogenic archaea containing a special type of NiFe hydrogenase.</title>
        <authorList>
            <person name="Lahme S."/>
            <person name="Mand J."/>
            <person name="Longwell J."/>
            <person name="Smith R."/>
            <person name="Enning D."/>
        </authorList>
    </citation>
    <scope>NUCLEOTIDE SEQUENCE</scope>
    <source>
        <strain evidence="6">MIC098Bin6</strain>
    </source>
</reference>
<feature type="domain" description="Ribosome maturation factor RimP C-terminal" evidence="5">
    <location>
        <begin position="92"/>
        <end position="154"/>
    </location>
</feature>
<comment type="caution">
    <text evidence="6">The sequence shown here is derived from an EMBL/GenBank/DDBJ whole genome shotgun (WGS) entry which is preliminary data.</text>
</comment>
<dbReference type="InterPro" id="IPR028998">
    <property type="entry name" value="RimP_C"/>
</dbReference>
<evidence type="ECO:0000256" key="2">
    <source>
        <dbReference type="ARBA" id="ARBA00022517"/>
    </source>
</evidence>
<name>A0A931CUF2_9BACT</name>
<organism evidence="6 7">
    <name type="scientific">Desulfotignum balticum</name>
    <dbReference type="NCBI Taxonomy" id="115781"/>
    <lineage>
        <taxon>Bacteria</taxon>
        <taxon>Pseudomonadati</taxon>
        <taxon>Thermodesulfobacteriota</taxon>
        <taxon>Desulfobacteria</taxon>
        <taxon>Desulfobacterales</taxon>
        <taxon>Desulfobacteraceae</taxon>
        <taxon>Desulfotignum</taxon>
    </lineage>
</organism>
<dbReference type="GO" id="GO:0005829">
    <property type="term" value="C:cytosol"/>
    <property type="evidence" value="ECO:0007669"/>
    <property type="project" value="TreeGrafter"/>
</dbReference>
<proteinExistence type="inferred from homology"/>
<dbReference type="GO" id="GO:0006412">
    <property type="term" value="P:translation"/>
    <property type="evidence" value="ECO:0007669"/>
    <property type="project" value="TreeGrafter"/>
</dbReference>
<dbReference type="SUPFAM" id="SSF75420">
    <property type="entry name" value="YhbC-like, N-terminal domain"/>
    <property type="match status" value="1"/>
</dbReference>
<dbReference type="HAMAP" id="MF_01077">
    <property type="entry name" value="RimP"/>
    <property type="match status" value="1"/>
</dbReference>
<comment type="function">
    <text evidence="3">Required for maturation of 30S ribosomal subunits.</text>
</comment>
<dbReference type="InterPro" id="IPR036847">
    <property type="entry name" value="RimP_C_sf"/>
</dbReference>
<dbReference type="PANTHER" id="PTHR33867">
    <property type="entry name" value="RIBOSOME MATURATION FACTOR RIMP"/>
    <property type="match status" value="1"/>
</dbReference>
<evidence type="ECO:0000256" key="1">
    <source>
        <dbReference type="ARBA" id="ARBA00022490"/>
    </source>
</evidence>